<dbReference type="GO" id="GO:0019825">
    <property type="term" value="F:oxygen binding"/>
    <property type="evidence" value="ECO:0007669"/>
    <property type="project" value="InterPro"/>
</dbReference>
<dbReference type="GO" id="GO:0005506">
    <property type="term" value="F:iron ion binding"/>
    <property type="evidence" value="ECO:0007669"/>
    <property type="project" value="InterPro"/>
</dbReference>
<dbReference type="InterPro" id="IPR012292">
    <property type="entry name" value="Globin/Proto"/>
</dbReference>
<feature type="domain" description="Globin" evidence="7">
    <location>
        <begin position="9"/>
        <end position="155"/>
    </location>
</feature>
<keyword evidence="6" id="KW-0561">Oxygen transport</keyword>
<dbReference type="PROSITE" id="PS01033">
    <property type="entry name" value="GLOBIN"/>
    <property type="match status" value="1"/>
</dbReference>
<keyword evidence="5" id="KW-0408">Iron</keyword>
<dbReference type="CDD" id="cd01040">
    <property type="entry name" value="Mb-like"/>
    <property type="match status" value="1"/>
</dbReference>
<evidence type="ECO:0000256" key="3">
    <source>
        <dbReference type="ARBA" id="ARBA00022617"/>
    </source>
</evidence>
<evidence type="ECO:0000256" key="5">
    <source>
        <dbReference type="ARBA" id="ARBA00023004"/>
    </source>
</evidence>
<dbReference type="PIR" id="S61521">
    <property type="entry name" value="S61521"/>
</dbReference>
<keyword evidence="3 6" id="KW-0349">Heme</keyword>
<name>Q17156_9BIVA</name>
<keyword evidence="2 6" id="KW-0813">Transport</keyword>
<evidence type="ECO:0000256" key="1">
    <source>
        <dbReference type="ARBA" id="ARBA00011245"/>
    </source>
</evidence>
<dbReference type="GO" id="GO:0016491">
    <property type="term" value="F:oxidoreductase activity"/>
    <property type="evidence" value="ECO:0007669"/>
    <property type="project" value="TreeGrafter"/>
</dbReference>
<dbReference type="Pfam" id="PF00042">
    <property type="entry name" value="Globin"/>
    <property type="match status" value="1"/>
</dbReference>
<evidence type="ECO:0000259" key="7">
    <source>
        <dbReference type="PROSITE" id="PS01033"/>
    </source>
</evidence>
<comment type="subunit">
    <text evidence="1">Monomer.</text>
</comment>
<dbReference type="PANTHER" id="PTHR46783:SF1">
    <property type="entry name" value="CYTOGLOBIN-1-RELATED"/>
    <property type="match status" value="1"/>
</dbReference>
<reference evidence="8" key="1">
    <citation type="journal article" date="1996" name="Biochem. J.">
        <title>Two-domain hemoglobin of the blood clam Barbatia lima resulted from the recent gene duplication of the single-domain delta chain.</title>
        <authorList>
            <person name="Suzuki T."/>
            <person name="Kawasaki Y."/>
            <person name="Arita T."/>
        </authorList>
    </citation>
    <scope>NUCLEOTIDE SEQUENCE</scope>
</reference>
<evidence type="ECO:0000256" key="6">
    <source>
        <dbReference type="RuleBase" id="RU000356"/>
    </source>
</evidence>
<dbReference type="GO" id="GO:0020037">
    <property type="term" value="F:heme binding"/>
    <property type="evidence" value="ECO:0007669"/>
    <property type="project" value="InterPro"/>
</dbReference>
<dbReference type="GO" id="GO:0005344">
    <property type="term" value="F:oxygen carrier activity"/>
    <property type="evidence" value="ECO:0007669"/>
    <property type="project" value="UniProtKB-KW"/>
</dbReference>
<keyword evidence="4" id="KW-0479">Metal-binding</keyword>
<proteinExistence type="evidence at transcript level"/>
<sequence length="155" mass="17642">MSFEEAALEVTGSEKIKEDLRLTWGILSNELEDTGVTLMLTLFKMEPGSKARFGRFGNIDSGMGRDKLRGHSITLMYALQNFMDSLDNTEKLRCVVDKFAVNHRIRKISASEFGWIMKPIREVLMERMGQFYDPSFVDAWGKLIGVVQASLAREQ</sequence>
<dbReference type="InterPro" id="IPR013314">
    <property type="entry name" value="Globin_lamprey/hagfish"/>
</dbReference>
<evidence type="ECO:0000313" key="8">
    <source>
        <dbReference type="EMBL" id="BAA09967.1"/>
    </source>
</evidence>
<dbReference type="EMBL" id="D63934">
    <property type="protein sequence ID" value="BAA09967.1"/>
    <property type="molecule type" value="mRNA"/>
</dbReference>
<accession>Q17156</accession>
<dbReference type="AlphaFoldDB" id="Q17156"/>
<dbReference type="InterPro" id="IPR044399">
    <property type="entry name" value="Mb-like_M"/>
</dbReference>
<evidence type="ECO:0000256" key="2">
    <source>
        <dbReference type="ARBA" id="ARBA00022448"/>
    </source>
</evidence>
<dbReference type="SUPFAM" id="SSF46458">
    <property type="entry name" value="Globin-like"/>
    <property type="match status" value="1"/>
</dbReference>
<dbReference type="PANTHER" id="PTHR46783">
    <property type="entry name" value="CYTOGLOBIN"/>
    <property type="match status" value="1"/>
</dbReference>
<protein>
    <submittedName>
        <fullName evidence="8">Beta chain of the tetrameric hemoglobin (Intracellular)</fullName>
    </submittedName>
</protein>
<dbReference type="InterPro" id="IPR009050">
    <property type="entry name" value="Globin-like_sf"/>
</dbReference>
<dbReference type="Gene3D" id="1.10.490.10">
    <property type="entry name" value="Globins"/>
    <property type="match status" value="1"/>
</dbReference>
<evidence type="ECO:0000256" key="4">
    <source>
        <dbReference type="ARBA" id="ARBA00022723"/>
    </source>
</evidence>
<dbReference type="InterPro" id="IPR000971">
    <property type="entry name" value="Globin"/>
</dbReference>
<comment type="similarity">
    <text evidence="6">Belongs to the globin family.</text>
</comment>
<organism evidence="8">
    <name type="scientific">Barbatia trapezina</name>
    <dbReference type="NCBI Taxonomy" id="2784309"/>
    <lineage>
        <taxon>Eukaryota</taxon>
        <taxon>Metazoa</taxon>
        <taxon>Spiralia</taxon>
        <taxon>Lophotrochozoa</taxon>
        <taxon>Mollusca</taxon>
        <taxon>Bivalvia</taxon>
        <taxon>Autobranchia</taxon>
        <taxon>Pteriomorphia</taxon>
        <taxon>Arcoida</taxon>
        <taxon>Arcoidea</taxon>
        <taxon>Arcidae</taxon>
        <taxon>Barbatia</taxon>
    </lineage>
</organism>